<dbReference type="PROSITE" id="PS01129">
    <property type="entry name" value="PSI_RLU"/>
    <property type="match status" value="1"/>
</dbReference>
<dbReference type="FunFam" id="3.30.2350.10:FF:000006">
    <property type="entry name" value="Pseudouridine synthase"/>
    <property type="match status" value="1"/>
</dbReference>
<dbReference type="Gene3D" id="3.30.2350.10">
    <property type="entry name" value="Pseudouridine synthase"/>
    <property type="match status" value="1"/>
</dbReference>
<keyword evidence="3 8" id="KW-0413">Isomerase</keyword>
<dbReference type="InterPro" id="IPR006225">
    <property type="entry name" value="PsdUridine_synth_RluC/D"/>
</dbReference>
<dbReference type="SUPFAM" id="SSF55120">
    <property type="entry name" value="Pseudouridine synthase"/>
    <property type="match status" value="1"/>
</dbReference>
<sequence>MEDVTAGPDDAGQRLDRFLAAALDGTVSRSRLKALIEDGRVTVNDTVVREPRRSMRKGDVARIDLPPPADPEPQAEAIALSVVYEDDTLIVIDKPAGMVVHPGSGNPTGTLVNALIHHCGDTLSGIGGVKRPGIVHRLDKDTSGVMVVAKTDAAHKHLSGQFADHGRTGAMERTYQALVWGAPDRNAGTIATHLGRSGSDRTKQAVVSESQPDARHAVTRFSVETRFGPPAKPVASLVACTLETGRTHQIRVHMAHIGHPLIGDDVYGAGFRSKARAVPETARAAVEALGRQALHARTLAFIHPSTGDLMRFEVAMPADMARVAEELRRI</sequence>
<dbReference type="PROSITE" id="PS50889">
    <property type="entry name" value="S4"/>
    <property type="match status" value="1"/>
</dbReference>
<evidence type="ECO:0000259" key="9">
    <source>
        <dbReference type="Pfam" id="PF00849"/>
    </source>
</evidence>
<evidence type="ECO:0000313" key="11">
    <source>
        <dbReference type="EMBL" id="RKF05995.1"/>
    </source>
</evidence>
<dbReference type="EMBL" id="QFWV02000008">
    <property type="protein sequence ID" value="RKF05995.1"/>
    <property type="molecule type" value="Genomic_DNA"/>
</dbReference>
<evidence type="ECO:0000256" key="8">
    <source>
        <dbReference type="RuleBase" id="RU362028"/>
    </source>
</evidence>
<evidence type="ECO:0000313" key="12">
    <source>
        <dbReference type="Proteomes" id="UP000246132"/>
    </source>
</evidence>
<dbReference type="InterPro" id="IPR050188">
    <property type="entry name" value="RluA_PseudoU_synthase"/>
</dbReference>
<dbReference type="Proteomes" id="UP000246132">
    <property type="component" value="Unassembled WGS sequence"/>
</dbReference>
<name>A0A3A8A731_9HYPH</name>
<comment type="catalytic activity">
    <reaction evidence="4">
        <text>uridine(1911/1915/1917) in 23S rRNA = pseudouridine(1911/1915/1917) in 23S rRNA</text>
        <dbReference type="Rhea" id="RHEA:42524"/>
        <dbReference type="Rhea" id="RHEA-COMP:10097"/>
        <dbReference type="Rhea" id="RHEA-COMP:10098"/>
        <dbReference type="ChEBI" id="CHEBI:65314"/>
        <dbReference type="ChEBI" id="CHEBI:65315"/>
        <dbReference type="EC" id="5.4.99.23"/>
    </reaction>
</comment>
<dbReference type="InterPro" id="IPR006224">
    <property type="entry name" value="PsdUridine_synth_RluA-like_CS"/>
</dbReference>
<dbReference type="PANTHER" id="PTHR21600:SF44">
    <property type="entry name" value="RIBOSOMAL LARGE SUBUNIT PSEUDOURIDINE SYNTHASE D"/>
    <property type="match status" value="1"/>
</dbReference>
<dbReference type="GO" id="GO:0003723">
    <property type="term" value="F:RNA binding"/>
    <property type="evidence" value="ECO:0007669"/>
    <property type="project" value="UniProtKB-KW"/>
</dbReference>
<dbReference type="Pfam" id="PF00849">
    <property type="entry name" value="PseudoU_synth_2"/>
    <property type="match status" value="1"/>
</dbReference>
<feature type="domain" description="Pseudouridine synthase RsuA/RluA-like" evidence="9">
    <location>
        <begin position="89"/>
        <end position="256"/>
    </location>
</feature>
<organism evidence="11 12">
    <name type="scientific">Oceaniradius stylonematis</name>
    <dbReference type="NCBI Taxonomy" id="2184161"/>
    <lineage>
        <taxon>Bacteria</taxon>
        <taxon>Pseudomonadati</taxon>
        <taxon>Pseudomonadota</taxon>
        <taxon>Alphaproteobacteria</taxon>
        <taxon>Hyphomicrobiales</taxon>
        <taxon>Ahrensiaceae</taxon>
        <taxon>Oceaniradius</taxon>
    </lineage>
</organism>
<dbReference type="InterPro" id="IPR020103">
    <property type="entry name" value="PsdUridine_synth_cat_dom_sf"/>
</dbReference>
<evidence type="ECO:0000256" key="2">
    <source>
        <dbReference type="ARBA" id="ARBA00022884"/>
    </source>
</evidence>
<accession>A0A3A8A731</accession>
<dbReference type="GO" id="GO:0160140">
    <property type="term" value="F:23S rRNA pseudouridine(1911/1915/1917) synthase activity"/>
    <property type="evidence" value="ECO:0007669"/>
    <property type="project" value="UniProtKB-EC"/>
</dbReference>
<dbReference type="InterPro" id="IPR002942">
    <property type="entry name" value="S4_RNA-bd"/>
</dbReference>
<dbReference type="NCBIfam" id="TIGR00005">
    <property type="entry name" value="rluA_subfam"/>
    <property type="match status" value="1"/>
</dbReference>
<feature type="domain" description="RNA-binding S4" evidence="10">
    <location>
        <begin position="13"/>
        <end position="59"/>
    </location>
</feature>
<evidence type="ECO:0000256" key="4">
    <source>
        <dbReference type="ARBA" id="ARBA00036882"/>
    </source>
</evidence>
<evidence type="ECO:0000256" key="5">
    <source>
        <dbReference type="ARBA" id="ARBA00056072"/>
    </source>
</evidence>
<keyword evidence="12" id="KW-1185">Reference proteome</keyword>
<gene>
    <name evidence="11" type="ORF">DEM25_015705</name>
</gene>
<proteinExistence type="inferred from homology"/>
<dbReference type="CDD" id="cd02869">
    <property type="entry name" value="PseudoU_synth_RluA_like"/>
    <property type="match status" value="1"/>
</dbReference>
<dbReference type="InterPro" id="IPR006145">
    <property type="entry name" value="PsdUridine_synth_RsuA/RluA"/>
</dbReference>
<evidence type="ECO:0000256" key="3">
    <source>
        <dbReference type="ARBA" id="ARBA00023235"/>
    </source>
</evidence>
<comment type="similarity">
    <text evidence="1 8">Belongs to the pseudouridine synthase RluA family.</text>
</comment>
<dbReference type="PANTHER" id="PTHR21600">
    <property type="entry name" value="MITOCHONDRIAL RNA PSEUDOURIDINE SYNTHASE"/>
    <property type="match status" value="1"/>
</dbReference>
<reference evidence="11 12" key="1">
    <citation type="journal article" date="2018" name="Int. J. Syst. Bacteriol.">
        <title>Oceaniradius stylonemae gen. nov., sp. nov., isolated from a red alga, Stylonema cornu-cervi.</title>
        <authorList>
            <person name="Jeong S."/>
        </authorList>
    </citation>
    <scope>NUCLEOTIDE SEQUENCE [LARGE SCALE GENOMIC DNA]</scope>
    <source>
        <strain evidence="11 12">StC1</strain>
    </source>
</reference>
<dbReference type="CDD" id="cd00165">
    <property type="entry name" value="S4"/>
    <property type="match status" value="1"/>
</dbReference>
<dbReference type="EC" id="5.4.99.-" evidence="8"/>
<dbReference type="Gene3D" id="3.10.290.10">
    <property type="entry name" value="RNA-binding S4 domain"/>
    <property type="match status" value="1"/>
</dbReference>
<dbReference type="GO" id="GO:0000455">
    <property type="term" value="P:enzyme-directed rRNA pseudouridine synthesis"/>
    <property type="evidence" value="ECO:0007669"/>
    <property type="project" value="TreeGrafter"/>
</dbReference>
<feature type="active site" evidence="6">
    <location>
        <position position="139"/>
    </location>
</feature>
<comment type="catalytic activity">
    <reaction evidence="8">
        <text>a uridine in RNA = a pseudouridine in RNA</text>
        <dbReference type="Rhea" id="RHEA:48348"/>
        <dbReference type="Rhea" id="RHEA-COMP:12068"/>
        <dbReference type="Rhea" id="RHEA-COMP:12069"/>
        <dbReference type="ChEBI" id="CHEBI:65314"/>
        <dbReference type="ChEBI" id="CHEBI:65315"/>
    </reaction>
</comment>
<dbReference type="RefSeq" id="WP_109767524.1">
    <property type="nucleotide sequence ID" value="NZ_QFWV02000008.1"/>
</dbReference>
<keyword evidence="2 7" id="KW-0694">RNA-binding</keyword>
<protein>
    <recommendedName>
        <fullName evidence="8">Pseudouridine synthase</fullName>
        <ecNumber evidence="8">5.4.99.-</ecNumber>
    </recommendedName>
</protein>
<evidence type="ECO:0000256" key="7">
    <source>
        <dbReference type="PROSITE-ProRule" id="PRU00182"/>
    </source>
</evidence>
<evidence type="ECO:0000259" key="10">
    <source>
        <dbReference type="Pfam" id="PF01479"/>
    </source>
</evidence>
<comment type="function">
    <text evidence="5">Responsible for synthesis of pseudouridine from uracil at positions 1911, 1915 and 1917 in 23S ribosomal RNA.</text>
</comment>
<dbReference type="SUPFAM" id="SSF55174">
    <property type="entry name" value="Alpha-L RNA-binding motif"/>
    <property type="match status" value="1"/>
</dbReference>
<evidence type="ECO:0000256" key="1">
    <source>
        <dbReference type="ARBA" id="ARBA00010876"/>
    </source>
</evidence>
<dbReference type="InterPro" id="IPR036986">
    <property type="entry name" value="S4_RNA-bd_sf"/>
</dbReference>
<evidence type="ECO:0000256" key="6">
    <source>
        <dbReference type="PIRSR" id="PIRSR606225-1"/>
    </source>
</evidence>
<dbReference type="OrthoDB" id="9807829at2"/>
<dbReference type="Pfam" id="PF01479">
    <property type="entry name" value="S4"/>
    <property type="match status" value="1"/>
</dbReference>
<dbReference type="AlphaFoldDB" id="A0A3A8A731"/>
<comment type="caution">
    <text evidence="11">The sequence shown here is derived from an EMBL/GenBank/DDBJ whole genome shotgun (WGS) entry which is preliminary data.</text>
</comment>